<reference evidence="2" key="1">
    <citation type="submission" date="2016-11" db="UniProtKB">
        <authorList>
            <consortium name="WormBaseParasite"/>
        </authorList>
    </citation>
    <scope>IDENTIFICATION</scope>
    <source>
        <strain evidence="2">KR3021</strain>
    </source>
</reference>
<organism evidence="1 2">
    <name type="scientific">Rhabditophanes sp. KR3021</name>
    <dbReference type="NCBI Taxonomy" id="114890"/>
    <lineage>
        <taxon>Eukaryota</taxon>
        <taxon>Metazoa</taxon>
        <taxon>Ecdysozoa</taxon>
        <taxon>Nematoda</taxon>
        <taxon>Chromadorea</taxon>
        <taxon>Rhabditida</taxon>
        <taxon>Tylenchina</taxon>
        <taxon>Panagrolaimomorpha</taxon>
        <taxon>Strongyloidoidea</taxon>
        <taxon>Alloionematidae</taxon>
        <taxon>Rhabditophanes</taxon>
    </lineage>
</organism>
<dbReference type="WBParaSite" id="RSKR_0000035310.1">
    <property type="protein sequence ID" value="RSKR_0000035310.1"/>
    <property type="gene ID" value="RSKR_0000035310"/>
</dbReference>
<protein>
    <submittedName>
        <fullName evidence="2">Neur_chan_LBD domain-containing protein</fullName>
    </submittedName>
</protein>
<proteinExistence type="predicted"/>
<sequence length="407" mass="47284">MRVVIGLMLVLYLVETKRLRNNGKARSLEVSTTFATPTESTDTNSSFDGEDIFTEAPWTDKQIVEEILKRYRFPDASSNISVSVSMAIDTFLEDKSPHLCSMQVTIKQKWMEHRLAYRNFRDSIHPIKFRSLNYIWSPSLNIDNAVVMTPLGKDDIRIYSNGMLEFEQRYLLSVDSRSNHFNYPFDARNCSIKFSNDDPRASWSYLSNADVGQANQVPSQWIAISWTRGWHSLTILLKRNVQSIFICYYLPTALLTISALFPLFFSAFAKFNRILYGVVVFGATLTLVLHFRHPITPYVKGIDIWAIFVTFYTFICLTESIFITNCASRRLIKPRTMKAKRTKYFDETDERAKWINEAPYYAQLPEPSPLSFVTLLDCIFRIIMVLTILAFFAFYVFCFCVPYWDLK</sequence>
<accession>A0AC35TGK8</accession>
<evidence type="ECO:0000313" key="2">
    <source>
        <dbReference type="WBParaSite" id="RSKR_0000035310.1"/>
    </source>
</evidence>
<evidence type="ECO:0000313" key="1">
    <source>
        <dbReference type="Proteomes" id="UP000095286"/>
    </source>
</evidence>
<dbReference type="Proteomes" id="UP000095286">
    <property type="component" value="Unplaced"/>
</dbReference>
<name>A0AC35TGK8_9BILA</name>